<evidence type="ECO:0000313" key="2">
    <source>
        <dbReference type="Proteomes" id="UP000031523"/>
    </source>
</evidence>
<evidence type="ECO:0000313" key="1">
    <source>
        <dbReference type="EMBL" id="AJE81644.1"/>
    </source>
</evidence>
<sequence length="43" mass="5003">MARRRESVRAVSTVTWLRLTCKRSPRVTSVRFVDQAATLWTPL</sequence>
<dbReference type="EMBL" id="CP010519">
    <property type="protein sequence ID" value="AJE81644.1"/>
    <property type="molecule type" value="Genomic_DNA"/>
</dbReference>
<gene>
    <name evidence="1" type="ORF">SLNWT_1268</name>
</gene>
<dbReference type="AlphaFoldDB" id="A0A0B5EJG8"/>
<organism evidence="1 2">
    <name type="scientific">Streptomyces albus (strain ATCC 21838 / DSM 41398 / FERM P-419 / JCM 4703 / NBRC 107858)</name>
    <dbReference type="NCBI Taxonomy" id="1081613"/>
    <lineage>
        <taxon>Bacteria</taxon>
        <taxon>Bacillati</taxon>
        <taxon>Actinomycetota</taxon>
        <taxon>Actinomycetes</taxon>
        <taxon>Kitasatosporales</taxon>
        <taxon>Streptomycetaceae</taxon>
        <taxon>Streptomyces</taxon>
    </lineage>
</organism>
<name>A0A0B5EJG8_STRA4</name>
<protein>
    <submittedName>
        <fullName evidence="1">Uncharacterized protein</fullName>
    </submittedName>
</protein>
<proteinExistence type="predicted"/>
<reference evidence="1 2" key="1">
    <citation type="submission" date="2015-01" db="EMBL/GenBank/DDBJ databases">
        <title>Enhanced salinomycin production by adjusting the supply of polyketide extender units in Streptomyce albus DSM 41398.</title>
        <authorList>
            <person name="Lu C."/>
        </authorList>
    </citation>
    <scope>NUCLEOTIDE SEQUENCE [LARGE SCALE GENOMIC DNA]</scope>
    <source>
        <strain evidence="2">ATCC 21838 / DSM 41398 / FERM P-419 / JCM 4703 / NBRC 107858</strain>
    </source>
</reference>
<keyword evidence="2" id="KW-1185">Reference proteome</keyword>
<accession>A0A0B5EJG8</accession>
<dbReference type="Proteomes" id="UP000031523">
    <property type="component" value="Chromosome"/>
</dbReference>
<dbReference type="KEGG" id="sals:SLNWT_1268"/>